<evidence type="ECO:0000313" key="1">
    <source>
        <dbReference type="EMBL" id="KKL05069.1"/>
    </source>
</evidence>
<gene>
    <name evidence="1" type="ORF">LCGC14_2609730</name>
</gene>
<comment type="caution">
    <text evidence="1">The sequence shown here is derived from an EMBL/GenBank/DDBJ whole genome shotgun (WGS) entry which is preliminary data.</text>
</comment>
<dbReference type="EMBL" id="LAZR01044270">
    <property type="protein sequence ID" value="KKL05069.1"/>
    <property type="molecule type" value="Genomic_DNA"/>
</dbReference>
<accession>A0A0F9A689</accession>
<reference evidence="1" key="1">
    <citation type="journal article" date="2015" name="Nature">
        <title>Complex archaea that bridge the gap between prokaryotes and eukaryotes.</title>
        <authorList>
            <person name="Spang A."/>
            <person name="Saw J.H."/>
            <person name="Jorgensen S.L."/>
            <person name="Zaremba-Niedzwiedzka K."/>
            <person name="Martijn J."/>
            <person name="Lind A.E."/>
            <person name="van Eijk R."/>
            <person name="Schleper C."/>
            <person name="Guy L."/>
            <person name="Ettema T.J."/>
        </authorList>
    </citation>
    <scope>NUCLEOTIDE SEQUENCE</scope>
</reference>
<dbReference type="Gene3D" id="4.10.410.40">
    <property type="match status" value="1"/>
</dbReference>
<dbReference type="AlphaFoldDB" id="A0A0F9A689"/>
<proteinExistence type="predicted"/>
<organism evidence="1">
    <name type="scientific">marine sediment metagenome</name>
    <dbReference type="NCBI Taxonomy" id="412755"/>
    <lineage>
        <taxon>unclassified sequences</taxon>
        <taxon>metagenomes</taxon>
        <taxon>ecological metagenomes</taxon>
    </lineage>
</organism>
<sequence length="134" mass="13711">MANFEGDSGSLKYAGNAVGELLSWSISGLSVGVIEDSAKGDANRTYKGGRADGGVITARCQLDYGDTNGQKAWADSVVAGTGAAVTCQLLTATGKYLQVTAIPTGLDMESPEGESITQGTFTGKVTGLPAWTWA</sequence>
<protein>
    <submittedName>
        <fullName evidence="1">Uncharacterized protein</fullName>
    </submittedName>
</protein>
<name>A0A0F9A689_9ZZZZ</name>